<dbReference type="EMBL" id="JACBJI010000002">
    <property type="protein sequence ID" value="NYA70395.1"/>
    <property type="molecule type" value="Genomic_DNA"/>
</dbReference>
<comment type="caution">
    <text evidence="5">The sequence shown here is derived from an EMBL/GenBank/DDBJ whole genome shotgun (WGS) entry which is preliminary data.</text>
</comment>
<dbReference type="PANTHER" id="PTHR34220:SF7">
    <property type="entry name" value="SENSOR HISTIDINE KINASE YPDA"/>
    <property type="match status" value="1"/>
</dbReference>
<keyword evidence="2" id="KW-0812">Transmembrane</keyword>
<accession>A0A7Y9C4Y5</accession>
<dbReference type="PANTHER" id="PTHR34220">
    <property type="entry name" value="SENSOR HISTIDINE KINASE YPDA"/>
    <property type="match status" value="1"/>
</dbReference>
<feature type="domain" description="Signal transduction histidine kinase internal region" evidence="3">
    <location>
        <begin position="297"/>
        <end position="375"/>
    </location>
</feature>
<dbReference type="Pfam" id="PF06580">
    <property type="entry name" value="His_kinase"/>
    <property type="match status" value="1"/>
</dbReference>
<feature type="transmembrane region" description="Helical" evidence="2">
    <location>
        <begin position="82"/>
        <end position="98"/>
    </location>
</feature>
<dbReference type="GO" id="GO:0016020">
    <property type="term" value="C:membrane"/>
    <property type="evidence" value="ECO:0007669"/>
    <property type="project" value="InterPro"/>
</dbReference>
<organism evidence="5 6">
    <name type="scientific">Flavobacterium agri</name>
    <dbReference type="NCBI Taxonomy" id="2743471"/>
    <lineage>
        <taxon>Bacteria</taxon>
        <taxon>Pseudomonadati</taxon>
        <taxon>Bacteroidota</taxon>
        <taxon>Flavobacteriia</taxon>
        <taxon>Flavobacteriales</taxon>
        <taxon>Flavobacteriaceae</taxon>
        <taxon>Flavobacterium</taxon>
    </lineage>
</organism>
<protein>
    <submittedName>
        <fullName evidence="5">Histidine kinase</fullName>
    </submittedName>
</protein>
<evidence type="ECO:0000256" key="1">
    <source>
        <dbReference type="SAM" id="Coils"/>
    </source>
</evidence>
<dbReference type="SUPFAM" id="SSF55874">
    <property type="entry name" value="ATPase domain of HSP90 chaperone/DNA topoisomerase II/histidine kinase"/>
    <property type="match status" value="1"/>
</dbReference>
<keyword evidence="5" id="KW-0418">Kinase</keyword>
<gene>
    <name evidence="5" type="ORF">HZF10_05645</name>
</gene>
<dbReference type="InterPro" id="IPR010559">
    <property type="entry name" value="Sig_transdc_His_kin_internal"/>
</dbReference>
<keyword evidence="2" id="KW-1133">Transmembrane helix</keyword>
<dbReference type="Proteomes" id="UP000535020">
    <property type="component" value="Unassembled WGS sequence"/>
</dbReference>
<feature type="domain" description="7TM-DISM receptor extracellular" evidence="4">
    <location>
        <begin position="18"/>
        <end position="226"/>
    </location>
</feature>
<keyword evidence="5" id="KW-0808">Transferase</keyword>
<evidence type="ECO:0000259" key="3">
    <source>
        <dbReference type="Pfam" id="PF06580"/>
    </source>
</evidence>
<proteinExistence type="predicted"/>
<dbReference type="Pfam" id="PF07695">
    <property type="entry name" value="7TMR-DISM_7TM"/>
    <property type="match status" value="1"/>
</dbReference>
<keyword evidence="6" id="KW-1185">Reference proteome</keyword>
<dbReference type="Gene3D" id="3.30.565.10">
    <property type="entry name" value="Histidine kinase-like ATPase, C-terminal domain"/>
    <property type="match status" value="1"/>
</dbReference>
<feature type="coiled-coil region" evidence="1">
    <location>
        <begin position="234"/>
        <end position="280"/>
    </location>
</feature>
<feature type="transmembrane region" description="Helical" evidence="2">
    <location>
        <begin position="143"/>
        <end position="163"/>
    </location>
</feature>
<keyword evidence="1" id="KW-0175">Coiled coil</keyword>
<name>A0A7Y9C4Y5_9FLAO</name>
<dbReference type="InterPro" id="IPR036890">
    <property type="entry name" value="HATPase_C_sf"/>
</dbReference>
<feature type="transmembrane region" description="Helical" evidence="2">
    <location>
        <begin position="17"/>
        <end position="39"/>
    </location>
</feature>
<feature type="transmembrane region" description="Helical" evidence="2">
    <location>
        <begin position="46"/>
        <end position="62"/>
    </location>
</feature>
<dbReference type="RefSeq" id="WP_176005207.1">
    <property type="nucleotide sequence ID" value="NZ_JABWMI010000006.1"/>
</dbReference>
<evidence type="ECO:0000256" key="2">
    <source>
        <dbReference type="SAM" id="Phobius"/>
    </source>
</evidence>
<dbReference type="InterPro" id="IPR011623">
    <property type="entry name" value="7TMR_DISM_rcpt_extracell_dom1"/>
</dbReference>
<sequence>MINFSLKVVINSQPEYVYIWSFVASMLFILTALCALIYSQSRVKSFLYYGLYNFVTLTYLFPKSPFLFHLDDVYVTSRFYGYSLYSQILFHCLLFFFYREFLDLKQHRPKFHTVLTKVLYTLMAVGGVLFVLSIAIGDLKILHVYYMFFHLPVITGFSIYALYSAFFIPNRLGYFIIVGVTAYNILAYTAFYRTLFLPYETPAPLVFFCTGIIFESVVFMLGLGYKIRLLYLEKINSQQKIIQEQAEIQRLKENYQVELETKLHEQADELKSVLQKSEDEKLKSLTLSFENEISLLRLESLRSQMNPHFIFNALNSIKVYLIDNDKEQAVYYLNKFSKLIRKILESSRTDSISLEEELEIIELYMNIENIRFDKKINFAIDVDPNINPASIRLPGLILQPFIENALWHGLMLREGEKNIGIDIKKEDVKIVLSITDNGIGREKAKQNSDKKSFRKESLGLRFASERIANFNKKQRTDYSFEIVDLKDLKGNASGTKILFYFN</sequence>
<reference evidence="5 6" key="1">
    <citation type="submission" date="2020-07" db="EMBL/GenBank/DDBJ databases">
        <authorList>
            <person name="Sun Q."/>
        </authorList>
    </citation>
    <scope>NUCLEOTIDE SEQUENCE [LARGE SCALE GENOMIC DNA]</scope>
    <source>
        <strain evidence="5 6">MAH-1</strain>
    </source>
</reference>
<feature type="transmembrane region" description="Helical" evidence="2">
    <location>
        <begin position="118"/>
        <end position="137"/>
    </location>
</feature>
<feature type="transmembrane region" description="Helical" evidence="2">
    <location>
        <begin position="203"/>
        <end position="225"/>
    </location>
</feature>
<dbReference type="InterPro" id="IPR050640">
    <property type="entry name" value="Bact_2-comp_sensor_kinase"/>
</dbReference>
<evidence type="ECO:0000259" key="4">
    <source>
        <dbReference type="Pfam" id="PF07695"/>
    </source>
</evidence>
<keyword evidence="2" id="KW-0472">Membrane</keyword>
<dbReference type="GO" id="GO:0000155">
    <property type="term" value="F:phosphorelay sensor kinase activity"/>
    <property type="evidence" value="ECO:0007669"/>
    <property type="project" value="InterPro"/>
</dbReference>
<dbReference type="AlphaFoldDB" id="A0A7Y9C4Y5"/>
<feature type="transmembrane region" description="Helical" evidence="2">
    <location>
        <begin position="172"/>
        <end position="191"/>
    </location>
</feature>
<evidence type="ECO:0000313" key="5">
    <source>
        <dbReference type="EMBL" id="NYA70395.1"/>
    </source>
</evidence>
<evidence type="ECO:0000313" key="6">
    <source>
        <dbReference type="Proteomes" id="UP000535020"/>
    </source>
</evidence>